<protein>
    <submittedName>
        <fullName evidence="1">Uncharacterized protein</fullName>
    </submittedName>
</protein>
<organism evidence="1 2">
    <name type="scientific">Streptomyces naganishii JCM 4654</name>
    <dbReference type="NCBI Taxonomy" id="1306179"/>
    <lineage>
        <taxon>Bacteria</taxon>
        <taxon>Bacillati</taxon>
        <taxon>Actinomycetota</taxon>
        <taxon>Actinomycetes</taxon>
        <taxon>Kitasatosporales</taxon>
        <taxon>Streptomycetaceae</taxon>
        <taxon>Streptomyces</taxon>
    </lineage>
</organism>
<comment type="caution">
    <text evidence="1">The sequence shown here is derived from an EMBL/GenBank/DDBJ whole genome shotgun (WGS) entry which is preliminary data.</text>
</comment>
<evidence type="ECO:0000313" key="2">
    <source>
        <dbReference type="Proteomes" id="UP000608955"/>
    </source>
</evidence>
<sequence length="96" mass="10643">MSGAERRLAVEHWLLMATENRGRARLEWEQARDDAEFLGRGRLLGVPALDATSPDRRSYWCVEMNSAGDLAAADTVAQLVQMGRYRLPGGERLLGG</sequence>
<gene>
    <name evidence="1" type="ORF">GCM10010508_62690</name>
</gene>
<reference evidence="1" key="2">
    <citation type="submission" date="2020-09" db="EMBL/GenBank/DDBJ databases">
        <authorList>
            <person name="Sun Q."/>
            <person name="Ohkuma M."/>
        </authorList>
    </citation>
    <scope>NUCLEOTIDE SEQUENCE</scope>
    <source>
        <strain evidence="1">JCM 4654</strain>
    </source>
</reference>
<evidence type="ECO:0000313" key="1">
    <source>
        <dbReference type="EMBL" id="GHD95936.1"/>
    </source>
</evidence>
<dbReference type="Proteomes" id="UP000608955">
    <property type="component" value="Unassembled WGS sequence"/>
</dbReference>
<dbReference type="AlphaFoldDB" id="A0A919CYY3"/>
<proteinExistence type="predicted"/>
<name>A0A919CYY3_9ACTN</name>
<reference evidence="1" key="1">
    <citation type="journal article" date="2014" name="Int. J. Syst. Evol. Microbiol.">
        <title>Complete genome sequence of Corynebacterium casei LMG S-19264T (=DSM 44701T), isolated from a smear-ripened cheese.</title>
        <authorList>
            <consortium name="US DOE Joint Genome Institute (JGI-PGF)"/>
            <person name="Walter F."/>
            <person name="Albersmeier A."/>
            <person name="Kalinowski J."/>
            <person name="Ruckert C."/>
        </authorList>
    </citation>
    <scope>NUCLEOTIDE SEQUENCE</scope>
    <source>
        <strain evidence="1">JCM 4654</strain>
    </source>
</reference>
<accession>A0A919CYY3</accession>
<keyword evidence="2" id="KW-1185">Reference proteome</keyword>
<dbReference type="EMBL" id="BMVF01000024">
    <property type="protein sequence ID" value="GHD95936.1"/>
    <property type="molecule type" value="Genomic_DNA"/>
</dbReference>